<dbReference type="Pfam" id="PF00031">
    <property type="entry name" value="Cystatin"/>
    <property type="match status" value="1"/>
</dbReference>
<dbReference type="AlphaFoldDB" id="A0AAF3ELE5"/>
<dbReference type="Proteomes" id="UP000887575">
    <property type="component" value="Unassembled WGS sequence"/>
</dbReference>
<sequence length="148" mass="16803">MCVRLLLMVTTTAAQIACRQYSPNEGAPGAVEHVDTVEVKDVVWHAIPALNADNDGNWIVPFKVVSATRQIVSGLLYKINVLTTETKCSKSQTPLDDINATNCPIETDGRLEKWEIDYQEQEWLDIHNYTVRKVGDLTWDQVKLYKKR</sequence>
<accession>A0AAF3ELE5</accession>
<keyword evidence="2" id="KW-0646">Protease inhibitor</keyword>
<dbReference type="GO" id="GO:0031982">
    <property type="term" value="C:vesicle"/>
    <property type="evidence" value="ECO:0007669"/>
    <property type="project" value="TreeGrafter"/>
</dbReference>
<dbReference type="CDD" id="cd00042">
    <property type="entry name" value="CY"/>
    <property type="match status" value="1"/>
</dbReference>
<comment type="similarity">
    <text evidence="1">Belongs to the cystatin family.</text>
</comment>
<dbReference type="InterPro" id="IPR000010">
    <property type="entry name" value="Cystatin_dom"/>
</dbReference>
<evidence type="ECO:0000256" key="2">
    <source>
        <dbReference type="ARBA" id="ARBA00022690"/>
    </source>
</evidence>
<evidence type="ECO:0000313" key="7">
    <source>
        <dbReference type="WBParaSite" id="MBELARI_LOCUS20698"/>
    </source>
</evidence>
<dbReference type="SMART" id="SM00043">
    <property type="entry name" value="CY"/>
    <property type="match status" value="1"/>
</dbReference>
<dbReference type="PANTHER" id="PTHR46186:SF2">
    <property type="entry name" value="CYSTATIN"/>
    <property type="match status" value="1"/>
</dbReference>
<dbReference type="SUPFAM" id="SSF54403">
    <property type="entry name" value="Cystatin/monellin"/>
    <property type="match status" value="1"/>
</dbReference>
<dbReference type="PANTHER" id="PTHR46186">
    <property type="entry name" value="CYSTATIN"/>
    <property type="match status" value="1"/>
</dbReference>
<evidence type="ECO:0000259" key="4">
    <source>
        <dbReference type="SMART" id="SM00043"/>
    </source>
</evidence>
<feature type="domain" description="Cystatin" evidence="4">
    <location>
        <begin position="26"/>
        <end position="130"/>
    </location>
</feature>
<name>A0AAF3ELE5_9BILA</name>
<reference evidence="6 7" key="1">
    <citation type="submission" date="2024-02" db="UniProtKB">
        <authorList>
            <consortium name="WormBaseParasite"/>
        </authorList>
    </citation>
    <scope>IDENTIFICATION</scope>
</reference>
<protein>
    <submittedName>
        <fullName evidence="6 7">Cystatin domain-containing protein</fullName>
    </submittedName>
</protein>
<organism evidence="5 6">
    <name type="scientific">Mesorhabditis belari</name>
    <dbReference type="NCBI Taxonomy" id="2138241"/>
    <lineage>
        <taxon>Eukaryota</taxon>
        <taxon>Metazoa</taxon>
        <taxon>Ecdysozoa</taxon>
        <taxon>Nematoda</taxon>
        <taxon>Chromadorea</taxon>
        <taxon>Rhabditida</taxon>
        <taxon>Rhabditina</taxon>
        <taxon>Rhabditomorpha</taxon>
        <taxon>Rhabditoidea</taxon>
        <taxon>Rhabditidae</taxon>
        <taxon>Mesorhabditinae</taxon>
        <taxon>Mesorhabditis</taxon>
    </lineage>
</organism>
<keyword evidence="3" id="KW-0789">Thiol protease inhibitor</keyword>
<dbReference type="GO" id="GO:0004869">
    <property type="term" value="F:cysteine-type endopeptidase inhibitor activity"/>
    <property type="evidence" value="ECO:0007669"/>
    <property type="project" value="UniProtKB-KW"/>
</dbReference>
<evidence type="ECO:0000256" key="1">
    <source>
        <dbReference type="ARBA" id="ARBA00009403"/>
    </source>
</evidence>
<evidence type="ECO:0000313" key="6">
    <source>
        <dbReference type="WBParaSite" id="MBELARI_LOCUS14859"/>
    </source>
</evidence>
<evidence type="ECO:0000313" key="5">
    <source>
        <dbReference type="Proteomes" id="UP000887575"/>
    </source>
</evidence>
<evidence type="ECO:0000256" key="3">
    <source>
        <dbReference type="ARBA" id="ARBA00022704"/>
    </source>
</evidence>
<dbReference type="InterPro" id="IPR046350">
    <property type="entry name" value="Cystatin_sf"/>
</dbReference>
<keyword evidence="5" id="KW-1185">Reference proteome</keyword>
<dbReference type="WBParaSite" id="MBELARI_LOCUS20698">
    <property type="protein sequence ID" value="MBELARI_LOCUS20698"/>
    <property type="gene ID" value="MBELARI_LOCUS20698"/>
</dbReference>
<proteinExistence type="inferred from homology"/>
<dbReference type="Gene3D" id="3.10.450.10">
    <property type="match status" value="1"/>
</dbReference>
<dbReference type="WBParaSite" id="MBELARI_LOCUS14859">
    <property type="protein sequence ID" value="MBELARI_LOCUS14859"/>
    <property type="gene ID" value="MBELARI_LOCUS14859"/>
</dbReference>
<dbReference type="GO" id="GO:0005737">
    <property type="term" value="C:cytoplasm"/>
    <property type="evidence" value="ECO:0007669"/>
    <property type="project" value="TreeGrafter"/>
</dbReference>
<dbReference type="GO" id="GO:0005615">
    <property type="term" value="C:extracellular space"/>
    <property type="evidence" value="ECO:0007669"/>
    <property type="project" value="TreeGrafter"/>
</dbReference>